<evidence type="ECO:0000313" key="9">
    <source>
        <dbReference type="EMBL" id="MBE0383940.1"/>
    </source>
</evidence>
<protein>
    <recommendedName>
        <fullName evidence="8">Probable membrane transporter protein</fullName>
    </recommendedName>
</protein>
<feature type="transmembrane region" description="Helical" evidence="8">
    <location>
        <begin position="79"/>
        <end position="99"/>
    </location>
</feature>
<evidence type="ECO:0000256" key="5">
    <source>
        <dbReference type="ARBA" id="ARBA00022692"/>
    </source>
</evidence>
<evidence type="ECO:0000256" key="1">
    <source>
        <dbReference type="ARBA" id="ARBA00004651"/>
    </source>
</evidence>
<feature type="transmembrane region" description="Helical" evidence="8">
    <location>
        <begin position="38"/>
        <end position="59"/>
    </location>
</feature>
<accession>A0A2K4XAQ6</accession>
<evidence type="ECO:0000313" key="12">
    <source>
        <dbReference type="Proteomes" id="UP000615003"/>
    </source>
</evidence>
<reference evidence="9 12" key="1">
    <citation type="submission" date="2015-06" db="EMBL/GenBank/DDBJ databases">
        <title>Genome sequence of Pseudoalteromonas carrageenovora.</title>
        <authorList>
            <person name="Xie B.-B."/>
            <person name="Rong J.-C."/>
            <person name="Qin Q.-L."/>
            <person name="Zhang Y.-Z."/>
        </authorList>
    </citation>
    <scope>NUCLEOTIDE SEQUENCE [LARGE SCALE GENOMIC DNA]</scope>
    <source>
        <strain evidence="9 12">IAM 12662</strain>
    </source>
</reference>
<keyword evidence="5 8" id="KW-0812">Transmembrane</keyword>
<dbReference type="AlphaFoldDB" id="A0A2K4XAQ6"/>
<dbReference type="PANTHER" id="PTHR30269:SF37">
    <property type="entry name" value="MEMBRANE TRANSPORTER PROTEIN"/>
    <property type="match status" value="1"/>
</dbReference>
<keyword evidence="12" id="KW-1185">Reference proteome</keyword>
<dbReference type="PANTHER" id="PTHR30269">
    <property type="entry name" value="TRANSMEMBRANE PROTEIN YFCA"/>
    <property type="match status" value="1"/>
</dbReference>
<evidence type="ECO:0000256" key="4">
    <source>
        <dbReference type="ARBA" id="ARBA00022475"/>
    </source>
</evidence>
<dbReference type="InterPro" id="IPR002781">
    <property type="entry name" value="TM_pro_TauE-like"/>
</dbReference>
<keyword evidence="4 8" id="KW-1003">Cell membrane</keyword>
<dbReference type="Proteomes" id="UP000238288">
    <property type="component" value="Chromosome PCAR9a"/>
</dbReference>
<reference evidence="10 11" key="2">
    <citation type="submission" date="2017-11" db="EMBL/GenBank/DDBJ databases">
        <authorList>
            <person name="Han C.G."/>
        </authorList>
    </citation>
    <scope>NUCLEOTIDE SEQUENCE [LARGE SCALE GENOMIC DNA]</scope>
    <source>
        <strain evidence="11">ATCC 43555</strain>
        <strain evidence="10">ATCC43555</strain>
    </source>
</reference>
<dbReference type="RefSeq" id="WP_104642976.1">
    <property type="nucleotide sequence ID" value="NZ_AQGW01000023.1"/>
</dbReference>
<keyword evidence="3" id="KW-0813">Transport</keyword>
<dbReference type="EMBL" id="AQGW01000023">
    <property type="protein sequence ID" value="MBE0383940.1"/>
    <property type="molecule type" value="Genomic_DNA"/>
</dbReference>
<evidence type="ECO:0000256" key="6">
    <source>
        <dbReference type="ARBA" id="ARBA00022989"/>
    </source>
</evidence>
<feature type="transmembrane region" description="Helical" evidence="8">
    <location>
        <begin position="197"/>
        <end position="219"/>
    </location>
</feature>
<dbReference type="EMBL" id="LT965928">
    <property type="protein sequence ID" value="SOU41407.1"/>
    <property type="molecule type" value="Genomic_DNA"/>
</dbReference>
<comment type="subcellular location">
    <subcellularLocation>
        <location evidence="1 8">Cell membrane</location>
        <topology evidence="1 8">Multi-pass membrane protein</topology>
    </subcellularLocation>
</comment>
<evidence type="ECO:0000256" key="2">
    <source>
        <dbReference type="ARBA" id="ARBA00009142"/>
    </source>
</evidence>
<evidence type="ECO:0000256" key="7">
    <source>
        <dbReference type="ARBA" id="ARBA00023136"/>
    </source>
</evidence>
<dbReference type="GeneID" id="93664088"/>
<proteinExistence type="inferred from homology"/>
<evidence type="ECO:0000313" key="11">
    <source>
        <dbReference type="Proteomes" id="UP000238288"/>
    </source>
</evidence>
<keyword evidence="6 8" id="KW-1133">Transmembrane helix</keyword>
<feature type="transmembrane region" description="Helical" evidence="8">
    <location>
        <begin position="134"/>
        <end position="159"/>
    </location>
</feature>
<dbReference type="OrthoDB" id="6197550at2"/>
<comment type="similarity">
    <text evidence="2 8">Belongs to the 4-toluene sulfonate uptake permease (TSUP) (TC 2.A.102) family.</text>
</comment>
<sequence length="252" mass="27334">MSLLLNDLLTPLYAGILIASAFFGSFITAAFGAGGGLLLLLTMASMLPMSIVIPVHGLVQLGSNATRAIATYRYIDLDMLAYFSVGGLFGAVLSTTVLIQIALEPMKIVLAIFIFYLLWGPKPKFSGTSPSVRLIAGLSTAFLSVFVGASGPIVSSYLYTKEYEKLKFTATFSSCMALQHVLKAAVFSVVGFAFLDWLPLIFCMVISGVFGTFVGLHVLNKTHGANFRKGLRLILSFLSLHLIWQGVRYFYN</sequence>
<evidence type="ECO:0000256" key="3">
    <source>
        <dbReference type="ARBA" id="ARBA00022448"/>
    </source>
</evidence>
<dbReference type="Proteomes" id="UP000615003">
    <property type="component" value="Unassembled WGS sequence"/>
</dbReference>
<dbReference type="GO" id="GO:0005886">
    <property type="term" value="C:plasma membrane"/>
    <property type="evidence" value="ECO:0007669"/>
    <property type="project" value="UniProtKB-SubCell"/>
</dbReference>
<keyword evidence="7 8" id="KW-0472">Membrane</keyword>
<dbReference type="Pfam" id="PF01925">
    <property type="entry name" value="TauE"/>
    <property type="match status" value="1"/>
</dbReference>
<dbReference type="InterPro" id="IPR052017">
    <property type="entry name" value="TSUP"/>
</dbReference>
<evidence type="ECO:0000313" key="10">
    <source>
        <dbReference type="EMBL" id="SOU41407.1"/>
    </source>
</evidence>
<feature type="transmembrane region" description="Helical" evidence="8">
    <location>
        <begin position="106"/>
        <end position="122"/>
    </location>
</feature>
<organism evidence="10 11">
    <name type="scientific">Pseudoalteromonas carrageenovora IAM 12662</name>
    <dbReference type="NCBI Taxonomy" id="1314868"/>
    <lineage>
        <taxon>Bacteria</taxon>
        <taxon>Pseudomonadati</taxon>
        <taxon>Pseudomonadota</taxon>
        <taxon>Gammaproteobacteria</taxon>
        <taxon>Alteromonadales</taxon>
        <taxon>Pseudoalteromonadaceae</taxon>
        <taxon>Pseudoalteromonas</taxon>
    </lineage>
</organism>
<evidence type="ECO:0000256" key="8">
    <source>
        <dbReference type="RuleBase" id="RU363041"/>
    </source>
</evidence>
<feature type="transmembrane region" description="Helical" evidence="8">
    <location>
        <begin position="12"/>
        <end position="31"/>
    </location>
</feature>
<gene>
    <name evidence="10" type="ORF">PCAR9_A30587</name>
    <name evidence="9" type="ORF">PCARR_a2269</name>
</gene>
<feature type="transmembrane region" description="Helical" evidence="8">
    <location>
        <begin position="171"/>
        <end position="191"/>
    </location>
</feature>
<name>A0A2K4XAQ6_PSEVC</name>